<name>A0A2K3DFT3_CHLRE</name>
<dbReference type="Proteomes" id="UP000006906">
    <property type="component" value="Chromosome 9"/>
</dbReference>
<sequence>MNCAVQSAARTSNGHDVRKLPAATAAAPNTGLSPGLPLQRALVQSLFAHRGPASDEDL</sequence>
<keyword evidence="3" id="KW-1185">Reference proteome</keyword>
<evidence type="ECO:0000313" key="2">
    <source>
        <dbReference type="EMBL" id="PNW79388.1"/>
    </source>
</evidence>
<dbReference type="InParanoid" id="A0A2K3DFT3"/>
<dbReference type="EMBL" id="CM008970">
    <property type="protein sequence ID" value="PNW79388.1"/>
    <property type="molecule type" value="Genomic_DNA"/>
</dbReference>
<reference evidence="2 3" key="1">
    <citation type="journal article" date="2007" name="Science">
        <title>The Chlamydomonas genome reveals the evolution of key animal and plant functions.</title>
        <authorList>
            <person name="Merchant S.S."/>
            <person name="Prochnik S.E."/>
            <person name="Vallon O."/>
            <person name="Harris E.H."/>
            <person name="Karpowicz S.J."/>
            <person name="Witman G.B."/>
            <person name="Terry A."/>
            <person name="Salamov A."/>
            <person name="Fritz-Laylin L.K."/>
            <person name="Marechal-Drouard L."/>
            <person name="Marshall W.F."/>
            <person name="Qu L.H."/>
            <person name="Nelson D.R."/>
            <person name="Sanderfoot A.A."/>
            <person name="Spalding M.H."/>
            <person name="Kapitonov V.V."/>
            <person name="Ren Q."/>
            <person name="Ferris P."/>
            <person name="Lindquist E."/>
            <person name="Shapiro H."/>
            <person name="Lucas S.M."/>
            <person name="Grimwood J."/>
            <person name="Schmutz J."/>
            <person name="Cardol P."/>
            <person name="Cerutti H."/>
            <person name="Chanfreau G."/>
            <person name="Chen C.L."/>
            <person name="Cognat V."/>
            <person name="Croft M.T."/>
            <person name="Dent R."/>
            <person name="Dutcher S."/>
            <person name="Fernandez E."/>
            <person name="Fukuzawa H."/>
            <person name="Gonzalez-Ballester D."/>
            <person name="Gonzalez-Halphen D."/>
            <person name="Hallmann A."/>
            <person name="Hanikenne M."/>
            <person name="Hippler M."/>
            <person name="Inwood W."/>
            <person name="Jabbari K."/>
            <person name="Kalanon M."/>
            <person name="Kuras R."/>
            <person name="Lefebvre P.A."/>
            <person name="Lemaire S.D."/>
            <person name="Lobanov A.V."/>
            <person name="Lohr M."/>
            <person name="Manuell A."/>
            <person name="Meier I."/>
            <person name="Mets L."/>
            <person name="Mittag M."/>
            <person name="Mittelmeier T."/>
            <person name="Moroney J.V."/>
            <person name="Moseley J."/>
            <person name="Napoli C."/>
            <person name="Nedelcu A.M."/>
            <person name="Niyogi K."/>
            <person name="Novoselov S.V."/>
            <person name="Paulsen I.T."/>
            <person name="Pazour G."/>
            <person name="Purton S."/>
            <person name="Ral J.P."/>
            <person name="Riano-Pachon D.M."/>
            <person name="Riekhof W."/>
            <person name="Rymarquis L."/>
            <person name="Schroda M."/>
            <person name="Stern D."/>
            <person name="Umen J."/>
            <person name="Willows R."/>
            <person name="Wilson N."/>
            <person name="Zimmer S.L."/>
            <person name="Allmer J."/>
            <person name="Balk J."/>
            <person name="Bisova K."/>
            <person name="Chen C.J."/>
            <person name="Elias M."/>
            <person name="Gendler K."/>
            <person name="Hauser C."/>
            <person name="Lamb M.R."/>
            <person name="Ledford H."/>
            <person name="Long J.C."/>
            <person name="Minagawa J."/>
            <person name="Page M.D."/>
            <person name="Pan J."/>
            <person name="Pootakham W."/>
            <person name="Roje S."/>
            <person name="Rose A."/>
            <person name="Stahlberg E."/>
            <person name="Terauchi A.M."/>
            <person name="Yang P."/>
            <person name="Ball S."/>
            <person name="Bowler C."/>
            <person name="Dieckmann C.L."/>
            <person name="Gladyshev V.N."/>
            <person name="Green P."/>
            <person name="Jorgensen R."/>
            <person name="Mayfield S."/>
            <person name="Mueller-Roeber B."/>
            <person name="Rajamani S."/>
            <person name="Sayre R.T."/>
            <person name="Brokstein P."/>
            <person name="Dubchak I."/>
            <person name="Goodstein D."/>
            <person name="Hornick L."/>
            <person name="Huang Y.W."/>
            <person name="Jhaveri J."/>
            <person name="Luo Y."/>
            <person name="Martinez D."/>
            <person name="Ngau W.C."/>
            <person name="Otillar B."/>
            <person name="Poliakov A."/>
            <person name="Porter A."/>
            <person name="Szajkowski L."/>
            <person name="Werner G."/>
            <person name="Zhou K."/>
            <person name="Grigoriev I.V."/>
            <person name="Rokhsar D.S."/>
            <person name="Grossman A.R."/>
        </authorList>
    </citation>
    <scope>NUCLEOTIDE SEQUENCE [LARGE SCALE GENOMIC DNA]</scope>
    <source>
        <strain evidence="3">CC-503</strain>
    </source>
</reference>
<dbReference type="Gramene" id="PNW79388">
    <property type="protein sequence ID" value="PNW79388"/>
    <property type="gene ID" value="CHLRE_09g413132v5"/>
</dbReference>
<dbReference type="AlphaFoldDB" id="A0A2K3DFT3"/>
<proteinExistence type="predicted"/>
<protein>
    <submittedName>
        <fullName evidence="2">Uncharacterized protein</fullName>
    </submittedName>
</protein>
<evidence type="ECO:0000256" key="1">
    <source>
        <dbReference type="SAM" id="MobiDB-lite"/>
    </source>
</evidence>
<gene>
    <name evidence="2" type="ORF">CHLRE_09g413132v5</name>
</gene>
<dbReference type="KEGG" id="cre:CHLRE_09g413132v5"/>
<organism evidence="2 3">
    <name type="scientific">Chlamydomonas reinhardtii</name>
    <name type="common">Chlamydomonas smithii</name>
    <dbReference type="NCBI Taxonomy" id="3055"/>
    <lineage>
        <taxon>Eukaryota</taxon>
        <taxon>Viridiplantae</taxon>
        <taxon>Chlorophyta</taxon>
        <taxon>core chlorophytes</taxon>
        <taxon>Chlorophyceae</taxon>
        <taxon>CS clade</taxon>
        <taxon>Chlamydomonadales</taxon>
        <taxon>Chlamydomonadaceae</taxon>
        <taxon>Chlamydomonas</taxon>
    </lineage>
</organism>
<dbReference type="GeneID" id="66054907"/>
<dbReference type="RefSeq" id="XP_042921616.1">
    <property type="nucleotide sequence ID" value="XM_043066321.1"/>
</dbReference>
<feature type="compositionally biased region" description="Polar residues" evidence="1">
    <location>
        <begin position="1"/>
        <end position="12"/>
    </location>
</feature>
<feature type="region of interest" description="Disordered" evidence="1">
    <location>
        <begin position="1"/>
        <end position="33"/>
    </location>
</feature>
<accession>A0A2K3DFT3</accession>
<evidence type="ECO:0000313" key="3">
    <source>
        <dbReference type="Proteomes" id="UP000006906"/>
    </source>
</evidence>